<feature type="region of interest" description="Disordered" evidence="1">
    <location>
        <begin position="144"/>
        <end position="172"/>
    </location>
</feature>
<dbReference type="Proteomes" id="UP001066276">
    <property type="component" value="Chromosome 12"/>
</dbReference>
<proteinExistence type="predicted"/>
<comment type="caution">
    <text evidence="2">The sequence shown here is derived from an EMBL/GenBank/DDBJ whole genome shotgun (WGS) entry which is preliminary data.</text>
</comment>
<dbReference type="AlphaFoldDB" id="A0AAV7KNY8"/>
<name>A0AAV7KNY8_PLEWA</name>
<keyword evidence="3" id="KW-1185">Reference proteome</keyword>
<protein>
    <submittedName>
        <fullName evidence="2">Uncharacterized protein</fullName>
    </submittedName>
</protein>
<evidence type="ECO:0000313" key="3">
    <source>
        <dbReference type="Proteomes" id="UP001066276"/>
    </source>
</evidence>
<sequence length="172" mass="19180">MPCQEPPAPPLPAPHLGRPPYLLELCNMAAAKAKKDCSLKDMLTKPTGPLEDRKPLPRGLCPSQAEEGQVTRSLMGAHFASLRDDIQAVKKDLLADLQEVQRNLEEFGDRVSAVEDHKAECEGELLHQEVLWLQDLHTELQAHAEDLENRSQQKNIRIRGVPSRTEGLGLKE</sequence>
<reference evidence="2" key="1">
    <citation type="journal article" date="2022" name="bioRxiv">
        <title>Sequencing and chromosome-scale assembly of the giantPleurodeles waltlgenome.</title>
        <authorList>
            <person name="Brown T."/>
            <person name="Elewa A."/>
            <person name="Iarovenko S."/>
            <person name="Subramanian E."/>
            <person name="Araus A.J."/>
            <person name="Petzold A."/>
            <person name="Susuki M."/>
            <person name="Suzuki K.-i.T."/>
            <person name="Hayashi T."/>
            <person name="Toyoda A."/>
            <person name="Oliveira C."/>
            <person name="Osipova E."/>
            <person name="Leigh N.D."/>
            <person name="Simon A."/>
            <person name="Yun M.H."/>
        </authorList>
    </citation>
    <scope>NUCLEOTIDE SEQUENCE</scope>
    <source>
        <strain evidence="2">20211129_DDA</strain>
        <tissue evidence="2">Liver</tissue>
    </source>
</reference>
<organism evidence="2 3">
    <name type="scientific">Pleurodeles waltl</name>
    <name type="common">Iberian ribbed newt</name>
    <dbReference type="NCBI Taxonomy" id="8319"/>
    <lineage>
        <taxon>Eukaryota</taxon>
        <taxon>Metazoa</taxon>
        <taxon>Chordata</taxon>
        <taxon>Craniata</taxon>
        <taxon>Vertebrata</taxon>
        <taxon>Euteleostomi</taxon>
        <taxon>Amphibia</taxon>
        <taxon>Batrachia</taxon>
        <taxon>Caudata</taxon>
        <taxon>Salamandroidea</taxon>
        <taxon>Salamandridae</taxon>
        <taxon>Pleurodelinae</taxon>
        <taxon>Pleurodeles</taxon>
    </lineage>
</organism>
<evidence type="ECO:0000313" key="2">
    <source>
        <dbReference type="EMBL" id="KAJ1080468.1"/>
    </source>
</evidence>
<accession>A0AAV7KNY8</accession>
<dbReference type="EMBL" id="JANPWB010000016">
    <property type="protein sequence ID" value="KAJ1080468.1"/>
    <property type="molecule type" value="Genomic_DNA"/>
</dbReference>
<feature type="region of interest" description="Disordered" evidence="1">
    <location>
        <begin position="44"/>
        <end position="65"/>
    </location>
</feature>
<evidence type="ECO:0000256" key="1">
    <source>
        <dbReference type="SAM" id="MobiDB-lite"/>
    </source>
</evidence>
<gene>
    <name evidence="2" type="ORF">NDU88_000667</name>
</gene>